<dbReference type="GO" id="GO:1904047">
    <property type="term" value="F:S-adenosyl-L-methionine binding"/>
    <property type="evidence" value="ECO:0007669"/>
    <property type="project" value="TreeGrafter"/>
</dbReference>
<dbReference type="InterPro" id="IPR029063">
    <property type="entry name" value="SAM-dependent_MTases_sf"/>
</dbReference>
<dbReference type="Gene3D" id="1.10.1020.10">
    <property type="entry name" value="Adenine-specific Methyltransferase, Domain 2"/>
    <property type="match status" value="1"/>
</dbReference>
<evidence type="ECO:0000256" key="6">
    <source>
        <dbReference type="ARBA" id="ARBA00047942"/>
    </source>
</evidence>
<evidence type="ECO:0000256" key="2">
    <source>
        <dbReference type="ARBA" id="ARBA00011900"/>
    </source>
</evidence>
<dbReference type="GO" id="GO:0043565">
    <property type="term" value="F:sequence-specific DNA binding"/>
    <property type="evidence" value="ECO:0007669"/>
    <property type="project" value="TreeGrafter"/>
</dbReference>
<comment type="similarity">
    <text evidence="1">Belongs to the N(4)/N(6)-methyltransferase family.</text>
</comment>
<dbReference type="GO" id="GO:0009007">
    <property type="term" value="F:site-specific DNA-methyltransferase (adenine-specific) activity"/>
    <property type="evidence" value="ECO:0007669"/>
    <property type="project" value="UniProtKB-EC"/>
</dbReference>
<evidence type="ECO:0000256" key="5">
    <source>
        <dbReference type="ARBA" id="ARBA00022691"/>
    </source>
</evidence>
<comment type="catalytic activity">
    <reaction evidence="6">
        <text>a 2'-deoxyadenosine in DNA + S-adenosyl-L-methionine = an N(6)-methyl-2'-deoxyadenosine in DNA + S-adenosyl-L-homocysteine + H(+)</text>
        <dbReference type="Rhea" id="RHEA:15197"/>
        <dbReference type="Rhea" id="RHEA-COMP:12418"/>
        <dbReference type="Rhea" id="RHEA-COMP:12419"/>
        <dbReference type="ChEBI" id="CHEBI:15378"/>
        <dbReference type="ChEBI" id="CHEBI:57856"/>
        <dbReference type="ChEBI" id="CHEBI:59789"/>
        <dbReference type="ChEBI" id="CHEBI:90615"/>
        <dbReference type="ChEBI" id="CHEBI:90616"/>
        <dbReference type="EC" id="2.1.1.72"/>
    </reaction>
</comment>
<sequence>MPVTKNKQMKMKTPITYYGGKQNMLKHIRPLIPPHSLYCEPFVGGAAVFFDKQPVRVNVINDLNGELINFYRTIVTNLEELRMEVNRTLHCRSQHAHAWHIYNNPDYFTNVQRAWAVFILSKMGFSGQLGSSFGFDRTEGKTALKLHCIKENEVFCEELKKLLEKSTIECDDAFKIIKRYDCTEAFHFIDPPYVNSNMGHYSGMFNRQNLTELLELCAGLQGKFMLTMFPDDAVNQRAENAGWIIHKLDRRVSACLKIEARRRQEEWMVCNYTI</sequence>
<dbReference type="EMBL" id="SNRY01000751">
    <property type="protein sequence ID" value="KAA6336880.1"/>
    <property type="molecule type" value="Genomic_DNA"/>
</dbReference>
<evidence type="ECO:0000256" key="3">
    <source>
        <dbReference type="ARBA" id="ARBA00022603"/>
    </source>
</evidence>
<dbReference type="AlphaFoldDB" id="A0A5J4RUS6"/>
<dbReference type="EC" id="2.1.1.72" evidence="2"/>
<gene>
    <name evidence="7" type="ORF">EZS27_014991</name>
</gene>
<protein>
    <recommendedName>
        <fullName evidence="2">site-specific DNA-methyltransferase (adenine-specific)</fullName>
        <ecNumber evidence="2">2.1.1.72</ecNumber>
    </recommendedName>
</protein>
<keyword evidence="4 7" id="KW-0808">Transferase</keyword>
<reference evidence="7" key="1">
    <citation type="submission" date="2019-03" db="EMBL/GenBank/DDBJ databases">
        <title>Single cell metagenomics reveals metabolic interactions within the superorganism composed of flagellate Streblomastix strix and complex community of Bacteroidetes bacteria on its surface.</title>
        <authorList>
            <person name="Treitli S.C."/>
            <person name="Kolisko M."/>
            <person name="Husnik F."/>
            <person name="Keeling P."/>
            <person name="Hampl V."/>
        </authorList>
    </citation>
    <scope>NUCLEOTIDE SEQUENCE</scope>
    <source>
        <strain evidence="7">STM</strain>
    </source>
</reference>
<evidence type="ECO:0000256" key="4">
    <source>
        <dbReference type="ARBA" id="ARBA00022679"/>
    </source>
</evidence>
<dbReference type="GO" id="GO:0009307">
    <property type="term" value="P:DNA restriction-modification system"/>
    <property type="evidence" value="ECO:0007669"/>
    <property type="project" value="InterPro"/>
</dbReference>
<dbReference type="InterPro" id="IPR012263">
    <property type="entry name" value="M_m6A_EcoRV"/>
</dbReference>
<dbReference type="InterPro" id="IPR012327">
    <property type="entry name" value="MeTrfase_D12"/>
</dbReference>
<proteinExistence type="inferred from homology"/>
<comment type="caution">
    <text evidence="7">The sequence shown here is derived from an EMBL/GenBank/DDBJ whole genome shotgun (WGS) entry which is preliminary data.</text>
</comment>
<evidence type="ECO:0000313" key="7">
    <source>
        <dbReference type="EMBL" id="KAA6336880.1"/>
    </source>
</evidence>
<dbReference type="GO" id="GO:0006298">
    <property type="term" value="P:mismatch repair"/>
    <property type="evidence" value="ECO:0007669"/>
    <property type="project" value="TreeGrafter"/>
</dbReference>
<dbReference type="InterPro" id="IPR023095">
    <property type="entry name" value="Ade_MeTrfase_dom_2"/>
</dbReference>
<dbReference type="Gene3D" id="3.40.50.150">
    <property type="entry name" value="Vaccinia Virus protein VP39"/>
    <property type="match status" value="1"/>
</dbReference>
<name>A0A5J4RUS6_9ZZZZ</name>
<dbReference type="PANTHER" id="PTHR30481:SF4">
    <property type="entry name" value="SITE-SPECIFIC DNA-METHYLTRANSFERASE (ADENINE-SPECIFIC)"/>
    <property type="match status" value="1"/>
</dbReference>
<dbReference type="Pfam" id="PF02086">
    <property type="entry name" value="MethyltransfD12"/>
    <property type="match status" value="1"/>
</dbReference>
<keyword evidence="3 7" id="KW-0489">Methyltransferase</keyword>
<keyword evidence="5" id="KW-0949">S-adenosyl-L-methionine</keyword>
<evidence type="ECO:0000256" key="1">
    <source>
        <dbReference type="ARBA" id="ARBA00006594"/>
    </source>
</evidence>
<dbReference type="GO" id="GO:0032259">
    <property type="term" value="P:methylation"/>
    <property type="evidence" value="ECO:0007669"/>
    <property type="project" value="UniProtKB-KW"/>
</dbReference>
<accession>A0A5J4RUS6</accession>
<dbReference type="PRINTS" id="PR00505">
    <property type="entry name" value="D12N6MTFRASE"/>
</dbReference>
<dbReference type="PIRSF" id="PIRSF000398">
    <property type="entry name" value="M_m6A_EcoRV"/>
    <property type="match status" value="1"/>
</dbReference>
<organism evidence="7">
    <name type="scientific">termite gut metagenome</name>
    <dbReference type="NCBI Taxonomy" id="433724"/>
    <lineage>
        <taxon>unclassified sequences</taxon>
        <taxon>metagenomes</taxon>
        <taxon>organismal metagenomes</taxon>
    </lineage>
</organism>
<dbReference type="SUPFAM" id="SSF53335">
    <property type="entry name" value="S-adenosyl-L-methionine-dependent methyltransferases"/>
    <property type="match status" value="1"/>
</dbReference>
<dbReference type="PANTHER" id="PTHR30481">
    <property type="entry name" value="DNA ADENINE METHYLASE"/>
    <property type="match status" value="1"/>
</dbReference>